<dbReference type="EMBL" id="SMYO01000076">
    <property type="protein sequence ID" value="TDK53034.1"/>
    <property type="molecule type" value="Genomic_DNA"/>
</dbReference>
<feature type="chain" id="PRO_5044608800" evidence="1">
    <location>
        <begin position="22"/>
        <end position="142"/>
    </location>
</feature>
<feature type="signal peptide" evidence="1">
    <location>
        <begin position="1"/>
        <end position="21"/>
    </location>
</feature>
<evidence type="ECO:0000313" key="3">
    <source>
        <dbReference type="EMBL" id="TDK53034.1"/>
    </source>
</evidence>
<organism evidence="3 4">
    <name type="scientific">Bacillus salipaludis</name>
    <dbReference type="NCBI Taxonomy" id="2547811"/>
    <lineage>
        <taxon>Bacteria</taxon>
        <taxon>Bacillati</taxon>
        <taxon>Bacillota</taxon>
        <taxon>Bacilli</taxon>
        <taxon>Bacillales</taxon>
        <taxon>Bacillaceae</taxon>
        <taxon>Bacillus</taxon>
    </lineage>
</organism>
<dbReference type="EMBL" id="JAVGVR010000001">
    <property type="protein sequence ID" value="MDQ6597969.1"/>
    <property type="molecule type" value="Genomic_DNA"/>
</dbReference>
<proteinExistence type="predicted"/>
<accession>A0A4R5VIP3</accession>
<comment type="caution">
    <text evidence="3">The sequence shown here is derived from an EMBL/GenBank/DDBJ whole genome shotgun (WGS) entry which is preliminary data.</text>
</comment>
<name>A0A4R5VIP3_9BACI</name>
<reference evidence="2" key="2">
    <citation type="submission" date="2023-08" db="EMBL/GenBank/DDBJ databases">
        <title>Nitrogen cycling bacteria in agricultural field soils.</title>
        <authorList>
            <person name="Jang J."/>
        </authorList>
    </citation>
    <scope>NUCLEOTIDE SEQUENCE</scope>
    <source>
        <strain evidence="2">PS3-36</strain>
    </source>
</reference>
<dbReference type="RefSeq" id="WP_133340699.1">
    <property type="nucleotide sequence ID" value="NZ_JAVGVR010000001.1"/>
</dbReference>
<evidence type="ECO:0000256" key="1">
    <source>
        <dbReference type="SAM" id="SignalP"/>
    </source>
</evidence>
<reference evidence="3 4" key="1">
    <citation type="submission" date="2019-03" db="EMBL/GenBank/DDBJ databases">
        <title>Bacillus niacini sp. nov. a Nicotinate-Metabolizing Mesophile Isolated from Soil.</title>
        <authorList>
            <person name="Zhang G."/>
        </authorList>
    </citation>
    <scope>NUCLEOTIDE SEQUENCE [LARGE SCALE GENOMIC DNA]</scope>
    <source>
        <strain evidence="3 4">WN066</strain>
    </source>
</reference>
<keyword evidence="5" id="KW-1185">Reference proteome</keyword>
<protein>
    <submittedName>
        <fullName evidence="3">Uncharacterized protein</fullName>
    </submittedName>
</protein>
<evidence type="ECO:0000313" key="5">
    <source>
        <dbReference type="Proteomes" id="UP001178888"/>
    </source>
</evidence>
<evidence type="ECO:0000313" key="2">
    <source>
        <dbReference type="EMBL" id="MDQ6597969.1"/>
    </source>
</evidence>
<dbReference type="Proteomes" id="UP000295132">
    <property type="component" value="Unassembled WGS sequence"/>
</dbReference>
<dbReference type="Proteomes" id="UP001178888">
    <property type="component" value="Unassembled WGS sequence"/>
</dbReference>
<evidence type="ECO:0000313" key="4">
    <source>
        <dbReference type="Proteomes" id="UP000295132"/>
    </source>
</evidence>
<keyword evidence="1" id="KW-0732">Signal</keyword>
<gene>
    <name evidence="3" type="ORF">E2K98_30330</name>
    <name evidence="2" type="ORF">RCG21_16660</name>
</gene>
<dbReference type="AlphaFoldDB" id="A0A4R5VIP3"/>
<sequence length="142" mass="15535">MKKIVTILAFVVMLFSSSMWGSVAFADTASTSKPSVTYGSTGEFGKVTYSGPWPVNKWSYYGYAYKYNSWDRDAFEAINYAANVSLSASSQSTYSLSGSTEFGIKTIAKANISGSWGQTWGKTSTVTFDATKGYVYELWSAK</sequence>